<keyword evidence="1" id="KW-0732">Signal</keyword>
<name>A0A8J7LYU6_9BACT</name>
<feature type="signal peptide" evidence="1">
    <location>
        <begin position="1"/>
        <end position="23"/>
    </location>
</feature>
<keyword evidence="4" id="KW-1185">Reference proteome</keyword>
<evidence type="ECO:0000313" key="3">
    <source>
        <dbReference type="EMBL" id="MBJ6725581.1"/>
    </source>
</evidence>
<evidence type="ECO:0000256" key="1">
    <source>
        <dbReference type="SAM" id="SignalP"/>
    </source>
</evidence>
<dbReference type="Gene3D" id="1.20.1270.180">
    <property type="match status" value="1"/>
</dbReference>
<dbReference type="EMBL" id="JAEMHM010000009">
    <property type="protein sequence ID" value="MBJ6725581.1"/>
    <property type="molecule type" value="Genomic_DNA"/>
</dbReference>
<organism evidence="3 4">
    <name type="scientific">Geomesophilobacter sediminis</name>
    <dbReference type="NCBI Taxonomy" id="2798584"/>
    <lineage>
        <taxon>Bacteria</taxon>
        <taxon>Pseudomonadati</taxon>
        <taxon>Thermodesulfobacteriota</taxon>
        <taxon>Desulfuromonadia</taxon>
        <taxon>Geobacterales</taxon>
        <taxon>Geobacteraceae</taxon>
        <taxon>Geomesophilobacter</taxon>
    </lineage>
</organism>
<dbReference type="PANTHER" id="PTHR39176:SF1">
    <property type="entry name" value="PERIPLASMIC PROTEIN"/>
    <property type="match status" value="1"/>
</dbReference>
<sequence length="143" mass="16180">MRALVVWCLTSFFLLTAATMVQAAPQPSETERIDSAYISCIERAGEVTFELRDCAGEASKKMDKRLNAVYQELLSKLPPEKQAVLRNAQRQWLTYAKAERDLSFALDPSEGGTAQLVNLDAFAYDQLKNRVLQFERFLADLEL</sequence>
<comment type="caution">
    <text evidence="3">The sequence shown here is derived from an EMBL/GenBank/DDBJ whole genome shotgun (WGS) entry which is preliminary data.</text>
</comment>
<feature type="domain" description="Lysozyme inhibitor LprI-like N-terminal" evidence="2">
    <location>
        <begin position="43"/>
        <end position="131"/>
    </location>
</feature>
<protein>
    <submittedName>
        <fullName evidence="3">DUF1311 domain-containing protein</fullName>
    </submittedName>
</protein>
<dbReference type="Pfam" id="PF07007">
    <property type="entry name" value="LprI"/>
    <property type="match status" value="1"/>
</dbReference>
<dbReference type="Proteomes" id="UP000636888">
    <property type="component" value="Unassembled WGS sequence"/>
</dbReference>
<feature type="chain" id="PRO_5035306510" evidence="1">
    <location>
        <begin position="24"/>
        <end position="143"/>
    </location>
</feature>
<reference evidence="3" key="1">
    <citation type="submission" date="2020-12" db="EMBL/GenBank/DDBJ databases">
        <title>Geomonas sp. Red875, isolated from river sediment.</title>
        <authorList>
            <person name="Xu Z."/>
            <person name="Zhang Z."/>
            <person name="Masuda Y."/>
            <person name="Itoh H."/>
            <person name="Senoo K."/>
        </authorList>
    </citation>
    <scope>NUCLEOTIDE SEQUENCE</scope>
    <source>
        <strain evidence="3">Red875</strain>
    </source>
</reference>
<dbReference type="InterPro" id="IPR009739">
    <property type="entry name" value="LprI-like_N"/>
</dbReference>
<dbReference type="PANTHER" id="PTHR39176">
    <property type="entry name" value="PERIPLASMIC PROTEIN-RELATED"/>
    <property type="match status" value="1"/>
</dbReference>
<gene>
    <name evidence="3" type="ORF">JFN93_12745</name>
</gene>
<proteinExistence type="predicted"/>
<evidence type="ECO:0000259" key="2">
    <source>
        <dbReference type="Pfam" id="PF07007"/>
    </source>
</evidence>
<evidence type="ECO:0000313" key="4">
    <source>
        <dbReference type="Proteomes" id="UP000636888"/>
    </source>
</evidence>
<accession>A0A8J7LYU6</accession>
<dbReference type="RefSeq" id="WP_199384469.1">
    <property type="nucleotide sequence ID" value="NZ_JAEMHM010000009.1"/>
</dbReference>
<dbReference type="AlphaFoldDB" id="A0A8J7LYU6"/>